<dbReference type="SUPFAM" id="SSF103506">
    <property type="entry name" value="Mitochondrial carrier"/>
    <property type="match status" value="1"/>
</dbReference>
<gene>
    <name evidence="12" type="ORF">BON22_0528</name>
    <name evidence="11" type="ORF">CYFA0S_01e06986g</name>
</gene>
<dbReference type="Pfam" id="PF00153">
    <property type="entry name" value="Mito_carr"/>
    <property type="match status" value="3"/>
</dbReference>
<proteinExistence type="inferred from homology"/>
<keyword evidence="13" id="KW-1185">Reference proteome</keyword>
<keyword evidence="7" id="KW-0496">Mitochondrion</keyword>
<dbReference type="EMBL" id="LK052886">
    <property type="protein sequence ID" value="CDR37067.1"/>
    <property type="molecule type" value="Genomic_DNA"/>
</dbReference>
<keyword evidence="8 9" id="KW-0472">Membrane</keyword>
<evidence type="ECO:0000313" key="13">
    <source>
        <dbReference type="Proteomes" id="UP000189513"/>
    </source>
</evidence>
<keyword evidence="3 9" id="KW-0812">Transmembrane</keyword>
<evidence type="ECO:0000256" key="1">
    <source>
        <dbReference type="ARBA" id="ARBA00004448"/>
    </source>
</evidence>
<reference evidence="13" key="2">
    <citation type="journal article" date="2017" name="Genome Announc.">
        <title>Genome sequences of Cyberlindnera fabianii 65, Pichia kudriavzevii 129, and Saccharomyces cerevisiae 131 isolated from fermented masau fruits in Zimbabwe.</title>
        <authorList>
            <person name="van Rijswijck I.M.H."/>
            <person name="Derks M.F.L."/>
            <person name="Abee T."/>
            <person name="de Ridder D."/>
            <person name="Smid E.J."/>
        </authorList>
    </citation>
    <scope>NUCLEOTIDE SEQUENCE [LARGE SCALE GENOMIC DNA]</scope>
    <source>
        <strain evidence="13">65</strain>
    </source>
</reference>
<dbReference type="AlphaFoldDB" id="A0A061AHP6"/>
<dbReference type="InterPro" id="IPR023395">
    <property type="entry name" value="MCP_dom_sf"/>
</dbReference>
<dbReference type="PRINTS" id="PR00926">
    <property type="entry name" value="MITOCARRIER"/>
</dbReference>
<keyword evidence="2 10" id="KW-0813">Transport</keyword>
<dbReference type="PANTHER" id="PTHR24089">
    <property type="entry name" value="SOLUTE CARRIER FAMILY 25"/>
    <property type="match status" value="1"/>
</dbReference>
<dbReference type="GO" id="GO:0055085">
    <property type="term" value="P:transmembrane transport"/>
    <property type="evidence" value="ECO:0007669"/>
    <property type="project" value="InterPro"/>
</dbReference>
<reference evidence="11" key="1">
    <citation type="journal article" date="2014" name="Genome Announc.">
        <title>Genome sequence of the yeast Cyberlindnera fabianii (Hansenula fabianii).</title>
        <authorList>
            <person name="Freel K.C."/>
            <person name="Sarilar V."/>
            <person name="Neuveglise C."/>
            <person name="Devillers H."/>
            <person name="Friedrich A."/>
            <person name="Schacherer J."/>
        </authorList>
    </citation>
    <scope>NUCLEOTIDE SEQUENCE</scope>
    <source>
        <strain evidence="11">YJS4271</strain>
    </source>
</reference>
<evidence type="ECO:0000256" key="5">
    <source>
        <dbReference type="ARBA" id="ARBA00022792"/>
    </source>
</evidence>
<protein>
    <submittedName>
        <fullName evidence="11">CYFA0S01e06986g1_1</fullName>
    </submittedName>
    <submittedName>
        <fullName evidence="12">Mitochondrial thiamine pyrophosphate carrier 1</fullName>
    </submittedName>
</protein>
<dbReference type="VEuPathDB" id="FungiDB:BON22_0528"/>
<dbReference type="Gene3D" id="1.50.40.10">
    <property type="entry name" value="Mitochondrial carrier domain"/>
    <property type="match status" value="1"/>
</dbReference>
<evidence type="ECO:0000313" key="11">
    <source>
        <dbReference type="EMBL" id="CDR37067.1"/>
    </source>
</evidence>
<feature type="repeat" description="Solcar" evidence="9">
    <location>
        <begin position="113"/>
        <end position="196"/>
    </location>
</feature>
<evidence type="ECO:0000256" key="3">
    <source>
        <dbReference type="ARBA" id="ARBA00022692"/>
    </source>
</evidence>
<feature type="repeat" description="Solcar" evidence="9">
    <location>
        <begin position="203"/>
        <end position="287"/>
    </location>
</feature>
<evidence type="ECO:0000313" key="12">
    <source>
        <dbReference type="EMBL" id="ONH69879.1"/>
    </source>
</evidence>
<reference evidence="12" key="3">
    <citation type="submission" date="2017-01" db="EMBL/GenBank/DDBJ databases">
        <authorList>
            <person name="Mah S.A."/>
            <person name="Swanson W.J."/>
            <person name="Moy G.W."/>
            <person name="Vacquier V.D."/>
        </authorList>
    </citation>
    <scope>NUCLEOTIDE SEQUENCE [LARGE SCALE GENOMIC DNA]</scope>
    <source>
        <strain evidence="12">65</strain>
    </source>
</reference>
<dbReference type="Proteomes" id="UP000189513">
    <property type="component" value="Unassembled WGS sequence"/>
</dbReference>
<dbReference type="EMBL" id="MPUK01000001">
    <property type="protein sequence ID" value="ONH69879.1"/>
    <property type="molecule type" value="Genomic_DNA"/>
</dbReference>
<evidence type="ECO:0000256" key="9">
    <source>
        <dbReference type="PROSITE-ProRule" id="PRU00282"/>
    </source>
</evidence>
<comment type="similarity">
    <text evidence="10">Belongs to the mitochondrial carrier (TC 2.A.29) family.</text>
</comment>
<organism evidence="11">
    <name type="scientific">Cyberlindnera fabianii</name>
    <name type="common">Yeast</name>
    <name type="synonym">Hansenula fabianii</name>
    <dbReference type="NCBI Taxonomy" id="36022"/>
    <lineage>
        <taxon>Eukaryota</taxon>
        <taxon>Fungi</taxon>
        <taxon>Dikarya</taxon>
        <taxon>Ascomycota</taxon>
        <taxon>Saccharomycotina</taxon>
        <taxon>Saccharomycetes</taxon>
        <taxon>Phaffomycetales</taxon>
        <taxon>Phaffomycetaceae</taxon>
        <taxon>Cyberlindnera</taxon>
    </lineage>
</organism>
<dbReference type="OrthoDB" id="18574at2759"/>
<feature type="repeat" description="Solcar" evidence="9">
    <location>
        <begin position="14"/>
        <end position="100"/>
    </location>
</feature>
<keyword evidence="5" id="KW-0999">Mitochondrion inner membrane</keyword>
<dbReference type="OMA" id="MYVCYGA"/>
<evidence type="ECO:0000256" key="7">
    <source>
        <dbReference type="ARBA" id="ARBA00023128"/>
    </source>
</evidence>
<evidence type="ECO:0000256" key="10">
    <source>
        <dbReference type="RuleBase" id="RU000488"/>
    </source>
</evidence>
<dbReference type="InterPro" id="IPR002067">
    <property type="entry name" value="MCP"/>
</dbReference>
<comment type="subcellular location">
    <subcellularLocation>
        <location evidence="1">Mitochondrion inner membrane</location>
        <topology evidence="1">Multi-pass membrane protein</topology>
    </subcellularLocation>
</comment>
<evidence type="ECO:0000256" key="4">
    <source>
        <dbReference type="ARBA" id="ARBA00022737"/>
    </source>
</evidence>
<dbReference type="PROSITE" id="PS50920">
    <property type="entry name" value="SOLCAR"/>
    <property type="match status" value="3"/>
</dbReference>
<dbReference type="InterPro" id="IPR018108">
    <property type="entry name" value="MCP_transmembrane"/>
</dbReference>
<evidence type="ECO:0000256" key="8">
    <source>
        <dbReference type="ARBA" id="ARBA00023136"/>
    </source>
</evidence>
<accession>A0A061AHP6</accession>
<evidence type="ECO:0000256" key="6">
    <source>
        <dbReference type="ARBA" id="ARBA00022989"/>
    </source>
</evidence>
<sequence>MSQRTDHLRRGSDVPPKVSAFAGAVSGLVARMTTAPLDVVKIRLQLQISGNKYHGIIQTLRTIVKEEGLFALWKGNVPAAAMYIIYGGVQFSAYTTYNTWLTKLQGETGYRLSAPVHSLLVGSLAGCTSTLVSYPCDLLRTRFVNNRSFSKIGATVGNIIANEGPLAFFKGANAAMLSISIYTGLLFWSYESARIVSHKIGVFPSIVEPVCGFGAGAFAKAIVFPLDLIRKRLQVNKGKSGSLLAMGISVVRNEGLRGLYKGFLVSLIKNAPTSALSIWTFEYVVHWCVRMNYFN</sequence>
<name>A0A061AHP6_CYBFA</name>
<keyword evidence="4" id="KW-0677">Repeat</keyword>
<dbReference type="STRING" id="36022.A0A061AHP6"/>
<keyword evidence="6" id="KW-1133">Transmembrane helix</keyword>
<dbReference type="GO" id="GO:0005743">
    <property type="term" value="C:mitochondrial inner membrane"/>
    <property type="evidence" value="ECO:0007669"/>
    <property type="project" value="UniProtKB-SubCell"/>
</dbReference>
<evidence type="ECO:0000256" key="2">
    <source>
        <dbReference type="ARBA" id="ARBA00022448"/>
    </source>
</evidence>